<evidence type="ECO:0000259" key="2">
    <source>
        <dbReference type="Pfam" id="PF01051"/>
    </source>
</evidence>
<dbReference type="SUPFAM" id="SSF46785">
    <property type="entry name" value="Winged helix' DNA-binding domain"/>
    <property type="match status" value="2"/>
</dbReference>
<protein>
    <submittedName>
        <fullName evidence="3">Replication initiation protein RepE</fullName>
    </submittedName>
</protein>
<dbReference type="Gene3D" id="1.10.10.10">
    <property type="entry name" value="Winged helix-like DNA-binding domain superfamily/Winged helix DNA-binding domain"/>
    <property type="match status" value="2"/>
</dbReference>
<evidence type="ECO:0000256" key="1">
    <source>
        <dbReference type="ARBA" id="ARBA00038283"/>
    </source>
</evidence>
<feature type="domain" description="Initiator Rep protein WH1" evidence="2">
    <location>
        <begin position="7"/>
        <end position="151"/>
    </location>
</feature>
<dbReference type="InterPro" id="IPR036388">
    <property type="entry name" value="WH-like_DNA-bd_sf"/>
</dbReference>
<dbReference type="Pfam" id="PF01051">
    <property type="entry name" value="Rep3_N"/>
    <property type="match status" value="1"/>
</dbReference>
<name>A0A0H3ZY38_VIBSP</name>
<evidence type="ECO:0000313" key="3">
    <source>
        <dbReference type="EMBL" id="AKN38779.1"/>
    </source>
</evidence>
<comment type="similarity">
    <text evidence="1">Belongs to the initiator RepB protein family.</text>
</comment>
<dbReference type="InterPro" id="IPR036390">
    <property type="entry name" value="WH_DNA-bd_sf"/>
</dbReference>
<dbReference type="AlphaFoldDB" id="A0A0H3ZY38"/>
<dbReference type="InterPro" id="IPR000525">
    <property type="entry name" value="Initiator_Rep_WH1"/>
</dbReference>
<dbReference type="EMBL" id="KP795615">
    <property type="protein sequence ID" value="AKN38779.1"/>
    <property type="molecule type" value="Genomic_DNA"/>
</dbReference>
<organism evidence="3">
    <name type="scientific">Vibrio splendidus</name>
    <dbReference type="NCBI Taxonomy" id="29497"/>
    <lineage>
        <taxon>Bacteria</taxon>
        <taxon>Pseudomonadati</taxon>
        <taxon>Pseudomonadota</taxon>
        <taxon>Gammaproteobacteria</taxon>
        <taxon>Vibrionales</taxon>
        <taxon>Vibrionaceae</taxon>
        <taxon>Vibrio</taxon>
    </lineage>
</organism>
<dbReference type="GO" id="GO:0006270">
    <property type="term" value="P:DNA replication initiation"/>
    <property type="evidence" value="ECO:0007669"/>
    <property type="project" value="InterPro"/>
</dbReference>
<sequence length="318" mass="36742">MVSELTIVHSNDLVEASYNLSIDEMRLISYVSTKIDSRKPNVGEIKVYPSEFAEAFGLNKHNIHRNLINSIKSLATKAVTMPLDDRRNVVLPWLGMGIYDRQPTDSSHVVVVFSSYIEPYLFELGERFTAMKFEYSSKLNTPFSFRLYQWLNKAKYLYNSKDGSTTYVVLEVDWMKSQAGLEGKHRAWGKFRDKVIQPSIDKINASTDLSVIWEPVKTGRSVTAVKFNYVIEVGVANKPTRPRLYRRPKVMKGTHEEGVWMRKNLALLLEHEKQLKAYDSQTKMSLPDLRKMVEYAKIVDSELEHRLKKEISLRVKTV</sequence>
<dbReference type="GO" id="GO:0003887">
    <property type="term" value="F:DNA-directed DNA polymerase activity"/>
    <property type="evidence" value="ECO:0007669"/>
    <property type="project" value="InterPro"/>
</dbReference>
<proteinExistence type="inferred from homology"/>
<reference evidence="3" key="1">
    <citation type="journal article" date="2015" name="MBio">
        <title>Eco-Evolutionary Dynamics of Episomes among Ecologically Cohesive Bacterial Populations.</title>
        <authorList>
            <person name="Xue H."/>
            <person name="Cordero O.X."/>
            <person name="Camas F.M."/>
            <person name="Trimble W."/>
            <person name="Meyer F."/>
            <person name="Guglielmini J."/>
            <person name="Rocha E.P."/>
            <person name="Polz M.F."/>
        </authorList>
    </citation>
    <scope>NUCLEOTIDE SEQUENCE</scope>
    <source>
        <strain evidence="3">5S_22</strain>
    </source>
</reference>
<dbReference type="Pfam" id="PF21205">
    <property type="entry name" value="Rep3_C"/>
    <property type="match status" value="1"/>
</dbReference>
<accession>A0A0H3ZY38</accession>